<evidence type="ECO:0000256" key="4">
    <source>
        <dbReference type="ARBA" id="ARBA00023004"/>
    </source>
</evidence>
<evidence type="ECO:0000259" key="6">
    <source>
        <dbReference type="PROSITE" id="PS51819"/>
    </source>
</evidence>
<evidence type="ECO:0000256" key="3">
    <source>
        <dbReference type="ARBA" id="ARBA00022737"/>
    </source>
</evidence>
<dbReference type="InterPro" id="IPR037523">
    <property type="entry name" value="VOC_core"/>
</dbReference>
<reference evidence="7 8" key="1">
    <citation type="submission" date="2018-04" db="EMBL/GenBank/DDBJ databases">
        <title>Pedobacter chongqingensis sp. nov., isolated from a rottenly hemp rope.</title>
        <authorList>
            <person name="Cai Y."/>
        </authorList>
    </citation>
    <scope>NUCLEOTIDE SEQUENCE [LARGE SCALE GENOMIC DNA]</scope>
    <source>
        <strain evidence="7 8">FJ4-8</strain>
    </source>
</reference>
<dbReference type="NCBIfam" id="TIGR01263">
    <property type="entry name" value="4HPPD"/>
    <property type="match status" value="1"/>
</dbReference>
<feature type="domain" description="VOC" evidence="6">
    <location>
        <begin position="23"/>
        <end position="153"/>
    </location>
</feature>
<keyword evidence="3" id="KW-0677">Repeat</keyword>
<dbReference type="EMBL" id="QEAS01000010">
    <property type="protein sequence ID" value="PWG80216.1"/>
    <property type="molecule type" value="Genomic_DNA"/>
</dbReference>
<dbReference type="InterPro" id="IPR004360">
    <property type="entry name" value="Glyas_Fos-R_dOase_dom"/>
</dbReference>
<feature type="domain" description="VOC" evidence="6">
    <location>
        <begin position="180"/>
        <end position="335"/>
    </location>
</feature>
<keyword evidence="4 5" id="KW-0408">Iron</keyword>
<dbReference type="SUPFAM" id="SSF54593">
    <property type="entry name" value="Glyoxalase/Bleomycin resistance protein/Dihydroxybiphenyl dioxygenase"/>
    <property type="match status" value="1"/>
</dbReference>
<feature type="binding site" evidence="5">
    <location>
        <position position="266"/>
    </location>
    <ligand>
        <name>Fe cation</name>
        <dbReference type="ChEBI" id="CHEBI:24875"/>
    </ligand>
</feature>
<feature type="binding site" evidence="5">
    <location>
        <position position="346"/>
    </location>
    <ligand>
        <name>Fe cation</name>
        <dbReference type="ChEBI" id="CHEBI:24875"/>
    </ligand>
</feature>
<dbReference type="GO" id="GO:0046872">
    <property type="term" value="F:metal ion binding"/>
    <property type="evidence" value="ECO:0007669"/>
    <property type="project" value="UniProtKB-KW"/>
</dbReference>
<proteinExistence type="inferred from homology"/>
<dbReference type="GO" id="GO:0003868">
    <property type="term" value="F:4-hydroxyphenylpyruvate dioxygenase activity"/>
    <property type="evidence" value="ECO:0007669"/>
    <property type="project" value="InterPro"/>
</dbReference>
<sequence>MTNESLTFAEKISKAADFLPILGTDYIELYVGNAKQAAHYYKTAFGFRSLAYSGPETGQRDRASYVLQQGKIRLVLTTALRSGHPISGHVRRHGDGVKVIALWVLDAVQAFEETVKRGATPYMQPLTTSDEWGELTMSGIVTYGETVHMFIDRKQYRGIFMPGYTPWKCDYNPEEAGLLYIDHCVGNVGWNRMNEVVKWYEEVMGFVNILSFDDKQINTEYSALMSKVMSNGNGYVKFPVNEPAEGKKKSQIEEYLEFYEGEGVQHIAVATSNIVKTVRQMRAHGVEFLSAPPNAYYDMIPNRIGEIDEELEQLKELGILIDRDEEGYLLQIFTKPVEDRPTLFFEIIQRKGAKSFGAGNFKALFESLEREQMLRGNL</sequence>
<evidence type="ECO:0000256" key="2">
    <source>
        <dbReference type="ARBA" id="ARBA00022723"/>
    </source>
</evidence>
<keyword evidence="7" id="KW-0670">Pyruvate</keyword>
<dbReference type="Pfam" id="PF00903">
    <property type="entry name" value="Glyoxalase"/>
    <property type="match status" value="1"/>
</dbReference>
<dbReference type="PANTHER" id="PTHR11959:SF1">
    <property type="entry name" value="4-HYDROXYPHENYLPYRUVATE DIOXYGENASE"/>
    <property type="match status" value="1"/>
</dbReference>
<evidence type="ECO:0000256" key="5">
    <source>
        <dbReference type="PIRSR" id="PIRSR009283-1"/>
    </source>
</evidence>
<dbReference type="InterPro" id="IPR029068">
    <property type="entry name" value="Glyas_Bleomycin-R_OHBP_Dase"/>
</dbReference>
<dbReference type="PANTHER" id="PTHR11959">
    <property type="entry name" value="4-HYDROXYPHENYLPYRUVATE DIOXYGENASE"/>
    <property type="match status" value="1"/>
</dbReference>
<keyword evidence="7" id="KW-0223">Dioxygenase</keyword>
<gene>
    <name evidence="7" type="primary">hppD</name>
    <name evidence="7" type="ORF">DDR33_13565</name>
</gene>
<dbReference type="InterPro" id="IPR041736">
    <property type="entry name" value="4OHPhenylPyrv_dOase_N"/>
</dbReference>
<dbReference type="FunFam" id="3.10.180.10:FF:000001">
    <property type="entry name" value="4-hydroxyphenylpyruvate dioxygenase"/>
    <property type="match status" value="1"/>
</dbReference>
<dbReference type="InterPro" id="IPR005956">
    <property type="entry name" value="4OHPhenylPyrv_dOase"/>
</dbReference>
<accession>A0A2U2PFP5</accession>
<dbReference type="RefSeq" id="WP_109416333.1">
    <property type="nucleotide sequence ID" value="NZ_QEAS01000010.1"/>
</dbReference>
<dbReference type="CDD" id="cd07250">
    <property type="entry name" value="HPPD_C_like"/>
    <property type="match status" value="1"/>
</dbReference>
<comment type="cofactor">
    <cofactor evidence="5">
        <name>Fe cation</name>
        <dbReference type="ChEBI" id="CHEBI:24875"/>
    </cofactor>
    <text evidence="5">Binds 1 Fe cation per subunit.</text>
</comment>
<dbReference type="AlphaFoldDB" id="A0A2U2PFP5"/>
<keyword evidence="7" id="KW-0560">Oxidoreductase</keyword>
<evidence type="ECO:0000313" key="7">
    <source>
        <dbReference type="EMBL" id="PWG80216.1"/>
    </source>
</evidence>
<dbReference type="Proteomes" id="UP000245647">
    <property type="component" value="Unassembled WGS sequence"/>
</dbReference>
<keyword evidence="8" id="KW-1185">Reference proteome</keyword>
<comment type="caution">
    <text evidence="7">The sequence shown here is derived from an EMBL/GenBank/DDBJ whole genome shotgun (WGS) entry which is preliminary data.</text>
</comment>
<dbReference type="PIRSF" id="PIRSF009283">
    <property type="entry name" value="HPP_dOase"/>
    <property type="match status" value="1"/>
</dbReference>
<evidence type="ECO:0000313" key="8">
    <source>
        <dbReference type="Proteomes" id="UP000245647"/>
    </source>
</evidence>
<name>A0A2U2PFP5_9SPHI</name>
<dbReference type="Gene3D" id="3.10.180.10">
    <property type="entry name" value="2,3-Dihydroxybiphenyl 1,2-Dioxygenase, domain 1"/>
    <property type="match status" value="2"/>
</dbReference>
<dbReference type="CDD" id="cd08342">
    <property type="entry name" value="HPPD_N_like"/>
    <property type="match status" value="1"/>
</dbReference>
<dbReference type="PROSITE" id="PS51819">
    <property type="entry name" value="VOC"/>
    <property type="match status" value="2"/>
</dbReference>
<comment type="similarity">
    <text evidence="1">Belongs to the 4HPPD family.</text>
</comment>
<organism evidence="7 8">
    <name type="scientific">Pararcticibacter amylolyticus</name>
    <dbReference type="NCBI Taxonomy" id="2173175"/>
    <lineage>
        <taxon>Bacteria</taxon>
        <taxon>Pseudomonadati</taxon>
        <taxon>Bacteroidota</taxon>
        <taxon>Sphingobacteriia</taxon>
        <taxon>Sphingobacteriales</taxon>
        <taxon>Sphingobacteriaceae</taxon>
        <taxon>Pararcticibacter</taxon>
    </lineage>
</organism>
<feature type="binding site" evidence="5">
    <location>
        <position position="183"/>
    </location>
    <ligand>
        <name>Fe cation</name>
        <dbReference type="ChEBI" id="CHEBI:24875"/>
    </ligand>
</feature>
<dbReference type="InterPro" id="IPR041735">
    <property type="entry name" value="4OHPhenylPyrv_dOase_C"/>
</dbReference>
<dbReference type="OrthoDB" id="9780241at2"/>
<protein>
    <submittedName>
        <fullName evidence="7">4-hydroxyphenylpyruvate dioxygenase</fullName>
    </submittedName>
</protein>
<dbReference type="GO" id="GO:0006572">
    <property type="term" value="P:L-tyrosine catabolic process"/>
    <property type="evidence" value="ECO:0007669"/>
    <property type="project" value="TreeGrafter"/>
</dbReference>
<evidence type="ECO:0000256" key="1">
    <source>
        <dbReference type="ARBA" id="ARBA00005877"/>
    </source>
</evidence>
<keyword evidence="2 5" id="KW-0479">Metal-binding</keyword>
<dbReference type="Pfam" id="PF14696">
    <property type="entry name" value="Glyoxalase_5"/>
    <property type="match status" value="1"/>
</dbReference>